<dbReference type="KEGG" id="ess:ATZ33_11175"/>
<evidence type="ECO:0000313" key="6">
    <source>
        <dbReference type="Proteomes" id="UP000183039"/>
    </source>
</evidence>
<organism evidence="4 6">
    <name type="scientific">Enterococcus silesiacus</name>
    <dbReference type="NCBI Taxonomy" id="332949"/>
    <lineage>
        <taxon>Bacteria</taxon>
        <taxon>Bacillati</taxon>
        <taxon>Bacillota</taxon>
        <taxon>Bacilli</taxon>
        <taxon>Lactobacillales</taxon>
        <taxon>Enterococcaceae</taxon>
        <taxon>Enterococcus</taxon>
    </lineage>
</organism>
<dbReference type="Gene3D" id="2.30.24.10">
    <property type="entry name" value="CAT RNA-binding domain"/>
    <property type="match status" value="1"/>
</dbReference>
<dbReference type="Proteomes" id="UP000183039">
    <property type="component" value="Unassembled WGS sequence"/>
</dbReference>
<keyword evidence="1" id="KW-0677">Repeat</keyword>
<dbReference type="PROSITE" id="PS51372">
    <property type="entry name" value="PRD_2"/>
    <property type="match status" value="2"/>
</dbReference>
<sequence>MKVLKVFNNNVSLVLNDDNIEEIIMGKGVGFNKREGDVIDSARIEKRFVLEGNNSVSNLDNLLARIDIEDIELASDIIQLGEAELEQSIDDSILLTLSDHIGFVLNRAAEGLQMRSPLEWDIKQIYTKEYAFALKAVQMMREKTGIEIPNQEAAFITLHFVNAYNSTSNMNETMLTTKIIQSIIDIIKYHYGKEYDETSYDFTRFITHIRYFVKRQLDKEVSSNEDSSLINLIAVKYEQDYQCAVKIKTFLKQQYDWTISNDELMYLTLHLNRLSSNQ</sequence>
<gene>
    <name evidence="3" type="ORF">ATZ33_11175</name>
    <name evidence="4" type="ORF">RV15_GL001152</name>
</gene>
<reference evidence="4 6" key="1">
    <citation type="submission" date="2014-12" db="EMBL/GenBank/DDBJ databases">
        <title>Draft genome sequences of 29 type strains of Enterococci.</title>
        <authorList>
            <person name="Zhong Z."/>
            <person name="Sun Z."/>
            <person name="Liu W."/>
            <person name="Zhang W."/>
            <person name="Zhang H."/>
        </authorList>
    </citation>
    <scope>NUCLEOTIDE SEQUENCE [LARGE SCALE GENOMIC DNA]</scope>
    <source>
        <strain evidence="4 6">DSM 22801</strain>
    </source>
</reference>
<dbReference type="SUPFAM" id="SSF50151">
    <property type="entry name" value="SacY-like RNA-binding domain"/>
    <property type="match status" value="1"/>
</dbReference>
<dbReference type="PANTHER" id="PTHR30185:SF15">
    <property type="entry name" value="CRYPTIC BETA-GLUCOSIDE BGL OPERON ANTITERMINATOR"/>
    <property type="match status" value="1"/>
</dbReference>
<feature type="domain" description="PRD" evidence="2">
    <location>
        <begin position="171"/>
        <end position="278"/>
    </location>
</feature>
<dbReference type="Pfam" id="PF03123">
    <property type="entry name" value="CAT_RBD"/>
    <property type="match status" value="1"/>
</dbReference>
<dbReference type="GO" id="GO:0006355">
    <property type="term" value="P:regulation of DNA-templated transcription"/>
    <property type="evidence" value="ECO:0007669"/>
    <property type="project" value="InterPro"/>
</dbReference>
<dbReference type="AlphaFoldDB" id="A0A0S3KC76"/>
<evidence type="ECO:0000259" key="2">
    <source>
        <dbReference type="PROSITE" id="PS51372"/>
    </source>
</evidence>
<dbReference type="SMART" id="SM01061">
    <property type="entry name" value="CAT_RBD"/>
    <property type="match status" value="1"/>
</dbReference>
<dbReference type="PANTHER" id="PTHR30185">
    <property type="entry name" value="CRYPTIC BETA-GLUCOSIDE BGL OPERON ANTITERMINATOR"/>
    <property type="match status" value="1"/>
</dbReference>
<dbReference type="InterPro" id="IPR036634">
    <property type="entry name" value="PRD_sf"/>
</dbReference>
<dbReference type="NCBIfam" id="NF046042">
    <property type="entry name" value="LicT"/>
    <property type="match status" value="1"/>
</dbReference>
<dbReference type="InterPro" id="IPR036650">
    <property type="entry name" value="CAT_RNA-bd_dom_sf"/>
</dbReference>
<dbReference type="EMBL" id="CP013614">
    <property type="protein sequence ID" value="ALS01921.1"/>
    <property type="molecule type" value="Genomic_DNA"/>
</dbReference>
<dbReference type="GO" id="GO:0003723">
    <property type="term" value="F:RNA binding"/>
    <property type="evidence" value="ECO:0007669"/>
    <property type="project" value="InterPro"/>
</dbReference>
<dbReference type="SUPFAM" id="SSF63520">
    <property type="entry name" value="PTS-regulatory domain, PRD"/>
    <property type="match status" value="2"/>
</dbReference>
<dbReference type="Proteomes" id="UP000065511">
    <property type="component" value="Chromosome"/>
</dbReference>
<evidence type="ECO:0000256" key="1">
    <source>
        <dbReference type="ARBA" id="ARBA00022737"/>
    </source>
</evidence>
<dbReference type="InterPro" id="IPR050661">
    <property type="entry name" value="BglG_antiterminators"/>
</dbReference>
<evidence type="ECO:0000313" key="4">
    <source>
        <dbReference type="EMBL" id="OJG90461.1"/>
    </source>
</evidence>
<dbReference type="Gene3D" id="1.10.1790.10">
    <property type="entry name" value="PRD domain"/>
    <property type="match status" value="2"/>
</dbReference>
<protein>
    <submittedName>
        <fullName evidence="3">Transcriptional antiterminator</fullName>
    </submittedName>
</protein>
<evidence type="ECO:0000313" key="3">
    <source>
        <dbReference type="EMBL" id="ALS01921.1"/>
    </source>
</evidence>
<accession>A0A0S3KC76</accession>
<dbReference type="EMBL" id="JXLC01000019">
    <property type="protein sequence ID" value="OJG90461.1"/>
    <property type="molecule type" value="Genomic_DNA"/>
</dbReference>
<reference evidence="3 5" key="2">
    <citation type="submission" date="2015-12" db="EMBL/GenBank/DDBJ databases">
        <authorList>
            <person name="Lauer A."/>
            <person name="Humrighouse B."/>
            <person name="Loparev V."/>
            <person name="Shewmaker P.L."/>
            <person name="Whitney A.M."/>
            <person name="McLaughlin R.W."/>
        </authorList>
    </citation>
    <scope>NUCLEOTIDE SEQUENCE [LARGE SCALE GENOMIC DNA]</scope>
    <source>
        <strain evidence="3 5">LMG 23085</strain>
    </source>
</reference>
<dbReference type="Pfam" id="PF00874">
    <property type="entry name" value="PRD"/>
    <property type="match status" value="2"/>
</dbReference>
<feature type="domain" description="PRD" evidence="2">
    <location>
        <begin position="65"/>
        <end position="170"/>
    </location>
</feature>
<name>A0A0S3KC76_9ENTE</name>
<evidence type="ECO:0000313" key="5">
    <source>
        <dbReference type="Proteomes" id="UP000065511"/>
    </source>
</evidence>
<dbReference type="InterPro" id="IPR011608">
    <property type="entry name" value="PRD"/>
</dbReference>
<keyword evidence="5" id="KW-1185">Reference proteome</keyword>
<dbReference type="RefSeq" id="WP_071878428.1">
    <property type="nucleotide sequence ID" value="NZ_JXLC01000019.1"/>
</dbReference>
<dbReference type="OrthoDB" id="9813552at2"/>
<dbReference type="InterPro" id="IPR004341">
    <property type="entry name" value="CAT_RNA-bd_dom"/>
</dbReference>
<proteinExistence type="predicted"/>